<evidence type="ECO:0000259" key="1">
    <source>
        <dbReference type="Pfam" id="PF00656"/>
    </source>
</evidence>
<keyword evidence="3" id="KW-1185">Reference proteome</keyword>
<dbReference type="AlphaFoldDB" id="A0A8H4R8R3"/>
<dbReference type="EMBL" id="JAACJL010000001">
    <property type="protein sequence ID" value="KAF4623737.1"/>
    <property type="molecule type" value="Genomic_DNA"/>
</dbReference>
<dbReference type="GO" id="GO:0004197">
    <property type="term" value="F:cysteine-type endopeptidase activity"/>
    <property type="evidence" value="ECO:0007669"/>
    <property type="project" value="InterPro"/>
</dbReference>
<dbReference type="Proteomes" id="UP000521872">
    <property type="component" value="Unassembled WGS sequence"/>
</dbReference>
<dbReference type="Gene3D" id="3.40.50.12660">
    <property type="match status" value="1"/>
</dbReference>
<protein>
    <recommendedName>
        <fullName evidence="1">Peptidase C14 caspase domain-containing protein</fullName>
    </recommendedName>
</protein>
<proteinExistence type="predicted"/>
<evidence type="ECO:0000313" key="3">
    <source>
        <dbReference type="Proteomes" id="UP000521872"/>
    </source>
</evidence>
<evidence type="ECO:0000313" key="2">
    <source>
        <dbReference type="EMBL" id="KAF4623737.1"/>
    </source>
</evidence>
<accession>A0A8H4R8R3</accession>
<dbReference type="InterPro" id="IPR011600">
    <property type="entry name" value="Pept_C14_caspase"/>
</dbReference>
<comment type="caution">
    <text evidence="2">The sequence shown here is derived from an EMBL/GenBank/DDBJ whole genome shotgun (WGS) entry which is preliminary data.</text>
</comment>
<organism evidence="2 3">
    <name type="scientific">Agrocybe pediades</name>
    <dbReference type="NCBI Taxonomy" id="84607"/>
    <lineage>
        <taxon>Eukaryota</taxon>
        <taxon>Fungi</taxon>
        <taxon>Dikarya</taxon>
        <taxon>Basidiomycota</taxon>
        <taxon>Agaricomycotina</taxon>
        <taxon>Agaricomycetes</taxon>
        <taxon>Agaricomycetidae</taxon>
        <taxon>Agaricales</taxon>
        <taxon>Agaricineae</taxon>
        <taxon>Strophariaceae</taxon>
        <taxon>Agrocybe</taxon>
    </lineage>
</organism>
<dbReference type="GO" id="GO:0006508">
    <property type="term" value="P:proteolysis"/>
    <property type="evidence" value="ECO:0007669"/>
    <property type="project" value="InterPro"/>
</dbReference>
<feature type="domain" description="Peptidase C14 caspase" evidence="1">
    <location>
        <begin position="46"/>
        <end position="120"/>
    </location>
</feature>
<sequence length="142" mass="15052">MAGMKSFIRSTSGRRGILSMTRAILGPSSYSSHGRLKGSHVSARALASKSTLADVISWSGCQDGQTSADTFAGGVAVGAMSHAFVSALTTKPHQSYQELLRSIRLILHPRYSQKPQLGSSHHIVSSLFLGLESKQSVTDGHA</sequence>
<dbReference type="Pfam" id="PF00656">
    <property type="entry name" value="Peptidase_C14"/>
    <property type="match status" value="1"/>
</dbReference>
<gene>
    <name evidence="2" type="ORF">D9613_001326</name>
</gene>
<name>A0A8H4R8R3_9AGAR</name>
<reference evidence="2 3" key="1">
    <citation type="submission" date="2019-12" db="EMBL/GenBank/DDBJ databases">
        <authorList>
            <person name="Floudas D."/>
            <person name="Bentzer J."/>
            <person name="Ahren D."/>
            <person name="Johansson T."/>
            <person name="Persson P."/>
            <person name="Tunlid A."/>
        </authorList>
    </citation>
    <scope>NUCLEOTIDE SEQUENCE [LARGE SCALE GENOMIC DNA]</scope>
    <source>
        <strain evidence="2 3">CBS 102.39</strain>
    </source>
</reference>